<reference evidence="4 5" key="1">
    <citation type="journal article" date="2020" name="Sci. Rep.">
        <title>Morphology, ultrastructure, genomics, and phylogeny of Euplotes vanleeuwenhoeki sp. nov. and its ultra-reduced endosymbiont Candidatus Pinguicoccus supinus sp. nov.</title>
        <authorList>
            <person name="Serra V."/>
            <person name="Gammuto L."/>
            <person name="Nitla V."/>
            <person name="Castelli M."/>
            <person name="Lanzoni O."/>
            <person name="Sassera D."/>
            <person name="Bandi C."/>
            <person name="Sandeep B.V."/>
            <person name="Verni F."/>
            <person name="Modeo L."/>
            <person name="Petroni G."/>
        </authorList>
    </citation>
    <scope>NUCLEOTIDE SEQUENCE [LARGE SCALE GENOMIC DNA]</scope>
    <source>
        <strain evidence="4 5">KKR18_Esm</strain>
    </source>
</reference>
<dbReference type="KEGG" id="psup:E5P55_01055"/>
<evidence type="ECO:0000313" key="4">
    <source>
        <dbReference type="EMBL" id="QPJ58537.1"/>
    </source>
</evidence>
<dbReference type="SUPFAM" id="SSF54565">
    <property type="entry name" value="Ribosomal protein S16"/>
    <property type="match status" value="1"/>
</dbReference>
<dbReference type="Pfam" id="PF00886">
    <property type="entry name" value="Ribosomal_S16"/>
    <property type="match status" value="1"/>
</dbReference>
<evidence type="ECO:0000313" key="5">
    <source>
        <dbReference type="Proteomes" id="UP000594451"/>
    </source>
</evidence>
<dbReference type="Gene3D" id="3.30.1320.10">
    <property type="match status" value="1"/>
</dbReference>
<dbReference type="GO" id="GO:0006412">
    <property type="term" value="P:translation"/>
    <property type="evidence" value="ECO:0007669"/>
    <property type="project" value="InterPro"/>
</dbReference>
<keyword evidence="2" id="KW-0687">Ribonucleoprotein</keyword>
<keyword evidence="1" id="KW-0689">Ribosomal protein</keyword>
<gene>
    <name evidence="4" type="ORF">E5P55_01055</name>
</gene>
<dbReference type="GO" id="GO:0003735">
    <property type="term" value="F:structural constituent of ribosome"/>
    <property type="evidence" value="ECO:0007669"/>
    <property type="project" value="InterPro"/>
</dbReference>
<evidence type="ECO:0000256" key="1">
    <source>
        <dbReference type="ARBA" id="ARBA00022980"/>
    </source>
</evidence>
<dbReference type="InterPro" id="IPR023803">
    <property type="entry name" value="Ribosomal_bS16_dom_sf"/>
</dbReference>
<dbReference type="GO" id="GO:0005737">
    <property type="term" value="C:cytoplasm"/>
    <property type="evidence" value="ECO:0007669"/>
    <property type="project" value="UniProtKB-ARBA"/>
</dbReference>
<dbReference type="GO" id="GO:0005840">
    <property type="term" value="C:ribosome"/>
    <property type="evidence" value="ECO:0007669"/>
    <property type="project" value="UniProtKB-KW"/>
</dbReference>
<protein>
    <recommendedName>
        <fullName evidence="3">30S ribosomal protein S16</fullName>
    </recommendedName>
</protein>
<dbReference type="AlphaFoldDB" id="A0A7T0BRJ2"/>
<dbReference type="GO" id="GO:1990904">
    <property type="term" value="C:ribonucleoprotein complex"/>
    <property type="evidence" value="ECO:0007669"/>
    <property type="project" value="UniProtKB-KW"/>
</dbReference>
<evidence type="ECO:0000256" key="3">
    <source>
        <dbReference type="ARBA" id="ARBA00035310"/>
    </source>
</evidence>
<proteinExistence type="predicted"/>
<dbReference type="EMBL" id="CP039370">
    <property type="protein sequence ID" value="QPJ58537.1"/>
    <property type="molecule type" value="Genomic_DNA"/>
</dbReference>
<name>A0A7T0BRJ2_9BACT</name>
<accession>A0A7T0BRJ2</accession>
<sequence length="55" mass="6519">MQRLGNSNCPKFKIVVCEKKNRRNGRYIESIGYYISGSSNMKNKLIFILKNRFIF</sequence>
<organism evidence="4 5">
    <name type="scientific">Candidatus Pinguicoccus supinus</name>
    <dbReference type="NCBI Taxonomy" id="2529394"/>
    <lineage>
        <taxon>Bacteria</taxon>
        <taxon>Pseudomonadati</taxon>
        <taxon>Verrucomicrobiota</taxon>
        <taxon>Candidatus Pinguicoccus</taxon>
    </lineage>
</organism>
<dbReference type="InterPro" id="IPR000307">
    <property type="entry name" value="Ribosomal_bS16"/>
</dbReference>
<dbReference type="Proteomes" id="UP000594451">
    <property type="component" value="Chromosome"/>
</dbReference>
<keyword evidence="5" id="KW-1185">Reference proteome</keyword>
<evidence type="ECO:0000256" key="2">
    <source>
        <dbReference type="ARBA" id="ARBA00023274"/>
    </source>
</evidence>